<comment type="caution">
    <text evidence="2">The sequence shown here is derived from an EMBL/GenBank/DDBJ whole genome shotgun (WGS) entry which is preliminary data.</text>
</comment>
<dbReference type="GO" id="GO:0005819">
    <property type="term" value="C:spindle"/>
    <property type="evidence" value="ECO:0007669"/>
    <property type="project" value="TreeGrafter"/>
</dbReference>
<dbReference type="OrthoDB" id="5971907at2759"/>
<dbReference type="GO" id="GO:0005737">
    <property type="term" value="C:cytoplasm"/>
    <property type="evidence" value="ECO:0007669"/>
    <property type="project" value="TreeGrafter"/>
</dbReference>
<evidence type="ECO:0000256" key="1">
    <source>
        <dbReference type="SAM" id="Phobius"/>
    </source>
</evidence>
<accession>A0A1W0X7S2</accession>
<name>A0A1W0X7S2_HYPEX</name>
<feature type="transmembrane region" description="Helical" evidence="1">
    <location>
        <begin position="31"/>
        <end position="49"/>
    </location>
</feature>
<dbReference type="GO" id="GO:0016020">
    <property type="term" value="C:membrane"/>
    <property type="evidence" value="ECO:0007669"/>
    <property type="project" value="InterPro"/>
</dbReference>
<dbReference type="AlphaFoldDB" id="A0A1W0X7S2"/>
<dbReference type="Pfam" id="PF05439">
    <property type="entry name" value="JTB"/>
    <property type="match status" value="1"/>
</dbReference>
<dbReference type="PANTHER" id="PTHR13041:SF3">
    <property type="entry name" value="PROTEIN JTB"/>
    <property type="match status" value="1"/>
</dbReference>
<gene>
    <name evidence="2" type="ORF">BV898_02697</name>
</gene>
<dbReference type="Proteomes" id="UP000192578">
    <property type="component" value="Unassembled WGS sequence"/>
</dbReference>
<keyword evidence="3" id="KW-1185">Reference proteome</keyword>
<keyword evidence="1" id="KW-0472">Membrane</keyword>
<evidence type="ECO:0000313" key="3">
    <source>
        <dbReference type="Proteomes" id="UP000192578"/>
    </source>
</evidence>
<dbReference type="GO" id="GO:0000281">
    <property type="term" value="P:mitotic cytokinesis"/>
    <property type="evidence" value="ECO:0007669"/>
    <property type="project" value="TreeGrafter"/>
</dbReference>
<dbReference type="Gene3D" id="3.30.720.220">
    <property type="match status" value="1"/>
</dbReference>
<keyword evidence="1" id="KW-1133">Transmembrane helix</keyword>
<protein>
    <recommendedName>
        <fullName evidence="4">Protein JTB</fullName>
    </recommendedName>
</protein>
<proteinExistence type="predicted"/>
<organism evidence="2 3">
    <name type="scientific">Hypsibius exemplaris</name>
    <name type="common">Freshwater tardigrade</name>
    <dbReference type="NCBI Taxonomy" id="2072580"/>
    <lineage>
        <taxon>Eukaryota</taxon>
        <taxon>Metazoa</taxon>
        <taxon>Ecdysozoa</taxon>
        <taxon>Tardigrada</taxon>
        <taxon>Eutardigrada</taxon>
        <taxon>Parachela</taxon>
        <taxon>Hypsibioidea</taxon>
        <taxon>Hypsibiidae</taxon>
        <taxon>Hypsibius</taxon>
    </lineage>
</organism>
<dbReference type="PANTHER" id="PTHR13041">
    <property type="entry name" value="JTB PROTEIN-RELATED"/>
    <property type="match status" value="1"/>
</dbReference>
<evidence type="ECO:0008006" key="4">
    <source>
        <dbReference type="Google" id="ProtNLM"/>
    </source>
</evidence>
<dbReference type="GO" id="GO:0030496">
    <property type="term" value="C:midbody"/>
    <property type="evidence" value="ECO:0007669"/>
    <property type="project" value="TreeGrafter"/>
</dbReference>
<sequence>MFFFQNITGRISLSIRELLSATASICSIRRAIAAAIIILTFLVVFYIKYASELFALSSNPEEPALLPNKPAPPEAHSALDGRAKDSEVASGKMANQSIDQSAAAEGKNDQSIINQPFHECDGGAAPVVQTPCQRCSNYEMTSKAEYCVPTGYKEGLRCGAESVGTGKAVAVSSWRTCENVAEIEARNFSIFSGCSFASSVVLSGFVYWRHYVLARQIASRIQQRVNNDAN</sequence>
<keyword evidence="1" id="KW-0812">Transmembrane</keyword>
<reference evidence="3" key="1">
    <citation type="submission" date="2017-01" db="EMBL/GenBank/DDBJ databases">
        <title>Comparative genomics of anhydrobiosis in the tardigrade Hypsibius dujardini.</title>
        <authorList>
            <person name="Yoshida Y."/>
            <person name="Koutsovoulos G."/>
            <person name="Laetsch D."/>
            <person name="Stevens L."/>
            <person name="Kumar S."/>
            <person name="Horikawa D."/>
            <person name="Ishino K."/>
            <person name="Komine S."/>
            <person name="Tomita M."/>
            <person name="Blaxter M."/>
            <person name="Arakawa K."/>
        </authorList>
    </citation>
    <scope>NUCLEOTIDE SEQUENCE [LARGE SCALE GENOMIC DNA]</scope>
    <source>
        <strain evidence="3">Z151</strain>
    </source>
</reference>
<dbReference type="InterPro" id="IPR008657">
    <property type="entry name" value="JTB"/>
</dbReference>
<evidence type="ECO:0000313" key="2">
    <source>
        <dbReference type="EMBL" id="OQV23579.1"/>
    </source>
</evidence>
<dbReference type="GO" id="GO:0005813">
    <property type="term" value="C:centrosome"/>
    <property type="evidence" value="ECO:0007669"/>
    <property type="project" value="TreeGrafter"/>
</dbReference>
<dbReference type="EMBL" id="MTYJ01000011">
    <property type="protein sequence ID" value="OQV23579.1"/>
    <property type="molecule type" value="Genomic_DNA"/>
</dbReference>